<comment type="similarity">
    <text evidence="1 5">Belongs to the thiolase-like superfamily. Thiolase family.</text>
</comment>
<dbReference type="GO" id="GO:0003985">
    <property type="term" value="F:acetyl-CoA C-acetyltransferase activity"/>
    <property type="evidence" value="ECO:0007669"/>
    <property type="project" value="UniProtKB-EC"/>
</dbReference>
<dbReference type="InterPro" id="IPR020613">
    <property type="entry name" value="Thiolase_CS"/>
</dbReference>
<dbReference type="NCBIfam" id="TIGR01930">
    <property type="entry name" value="AcCoA-C-Actrans"/>
    <property type="match status" value="1"/>
</dbReference>
<feature type="domain" description="Thiolase N-terminal" evidence="6">
    <location>
        <begin position="5"/>
        <end position="267"/>
    </location>
</feature>
<dbReference type="NCBIfam" id="NF005033">
    <property type="entry name" value="PRK06445.1"/>
    <property type="match status" value="1"/>
</dbReference>
<sequence>MTDAVIVDILRIPFSRSRPAQPERDAYNKQRMDEALANVIKELIRRNNVNPEEIGDLITGCALQMREHYLMGGRTVAMLAELPVCVPAQSIDRVCISGMSALHQCSMEIMLGYSDICIASGMEHMTHVPLDARFNADLMMVSPRFWSDDSLKKYELQTALSMGLTAEKLCSLTNIPREEMDEWSLWSHQRAAKAVADGYFTDEILPLDVEQEDGSIKHVDTDLSIRADTSMESLSQLTPSFKPDGTITAGNSSPLNAGASSVLLMSAEKAKSMGLKPLAKVISMGWAGVDPSIMGVGPVPASKKALEKIGMDARDIDYWEINEAFSIVALYAIKEMGLDPNSVNVKGGAVALGHPLSASGPRLTGTLARILHQEGGKYGAATLCGGGGQGGTVIIEKI</sequence>
<dbReference type="AlphaFoldDB" id="A0A2N3G4I4"/>
<dbReference type="PANTHER" id="PTHR18919">
    <property type="entry name" value="ACETYL-COA C-ACYLTRANSFERASE"/>
    <property type="match status" value="1"/>
</dbReference>
<evidence type="ECO:0000313" key="9">
    <source>
        <dbReference type="Proteomes" id="UP000233654"/>
    </source>
</evidence>
<protein>
    <submittedName>
        <fullName evidence="8">Acetyl-CoA C-acyltransferase</fullName>
        <ecNumber evidence="8">2.3.1.9</ecNumber>
    </submittedName>
</protein>
<dbReference type="SUPFAM" id="SSF53901">
    <property type="entry name" value="Thiolase-like"/>
    <property type="match status" value="2"/>
</dbReference>
<evidence type="ECO:0000256" key="3">
    <source>
        <dbReference type="ARBA" id="ARBA00023315"/>
    </source>
</evidence>
<dbReference type="EC" id="2.3.1.9" evidence="8"/>
<accession>A0A2N3G4I4</accession>
<dbReference type="EMBL" id="PHEX01000069">
    <property type="protein sequence ID" value="PKQ27641.1"/>
    <property type="molecule type" value="Genomic_DNA"/>
</dbReference>
<dbReference type="InterPro" id="IPR020617">
    <property type="entry name" value="Thiolase_C"/>
</dbReference>
<dbReference type="Proteomes" id="UP000233654">
    <property type="component" value="Unassembled WGS sequence"/>
</dbReference>
<evidence type="ECO:0000256" key="1">
    <source>
        <dbReference type="ARBA" id="ARBA00010982"/>
    </source>
</evidence>
<evidence type="ECO:0000256" key="2">
    <source>
        <dbReference type="ARBA" id="ARBA00022679"/>
    </source>
</evidence>
<evidence type="ECO:0000259" key="7">
    <source>
        <dbReference type="Pfam" id="PF02803"/>
    </source>
</evidence>
<comment type="caution">
    <text evidence="8">The sequence shown here is derived from an EMBL/GenBank/DDBJ whole genome shotgun (WGS) entry which is preliminary data.</text>
</comment>
<dbReference type="InterPro" id="IPR020616">
    <property type="entry name" value="Thiolase_N"/>
</dbReference>
<dbReference type="Pfam" id="PF02803">
    <property type="entry name" value="Thiolase_C"/>
    <property type="match status" value="1"/>
</dbReference>
<gene>
    <name evidence="8" type="ORF">CVT63_06900</name>
</gene>
<feature type="active site" description="Acyl-thioester intermediate" evidence="4">
    <location>
        <position position="95"/>
    </location>
</feature>
<dbReference type="InterPro" id="IPR016039">
    <property type="entry name" value="Thiolase-like"/>
</dbReference>
<proteinExistence type="inferred from homology"/>
<evidence type="ECO:0000259" key="6">
    <source>
        <dbReference type="Pfam" id="PF00108"/>
    </source>
</evidence>
<keyword evidence="2 5" id="KW-0808">Transferase</keyword>
<keyword evidence="3 5" id="KW-0012">Acyltransferase</keyword>
<dbReference type="PROSITE" id="PS00737">
    <property type="entry name" value="THIOLASE_2"/>
    <property type="match status" value="1"/>
</dbReference>
<evidence type="ECO:0000256" key="4">
    <source>
        <dbReference type="PIRSR" id="PIRSR000429-1"/>
    </source>
</evidence>
<dbReference type="PIRSF" id="PIRSF000429">
    <property type="entry name" value="Ac-CoA_Ac_transf"/>
    <property type="match status" value="1"/>
</dbReference>
<feature type="domain" description="Thiolase C-terminal" evidence="7">
    <location>
        <begin position="275"/>
        <end position="397"/>
    </location>
</feature>
<dbReference type="CDD" id="cd00751">
    <property type="entry name" value="thiolase"/>
    <property type="match status" value="1"/>
</dbReference>
<dbReference type="Gene3D" id="3.40.47.10">
    <property type="match status" value="1"/>
</dbReference>
<feature type="active site" description="Proton acceptor" evidence="4">
    <location>
        <position position="384"/>
    </location>
</feature>
<evidence type="ECO:0000256" key="5">
    <source>
        <dbReference type="RuleBase" id="RU003557"/>
    </source>
</evidence>
<organism evidence="8 9">
    <name type="scientific">Candidatus Anoxymicrobium japonicum</name>
    <dbReference type="NCBI Taxonomy" id="2013648"/>
    <lineage>
        <taxon>Bacteria</taxon>
        <taxon>Bacillati</taxon>
        <taxon>Actinomycetota</taxon>
        <taxon>Candidatus Geothermincolia</taxon>
        <taxon>Candidatus Geothermincolales</taxon>
        <taxon>Candidatus Anoxymicrobiaceae</taxon>
        <taxon>Candidatus Anoxymicrobium</taxon>
    </lineage>
</organism>
<dbReference type="InterPro" id="IPR002155">
    <property type="entry name" value="Thiolase"/>
</dbReference>
<reference evidence="8 9" key="1">
    <citation type="journal article" date="2017" name="ISME J.">
        <title>Potential for microbial H2 and metal transformations associated with novel bacteria and archaea in deep terrestrial subsurface sediments.</title>
        <authorList>
            <person name="Hernsdorf A.W."/>
            <person name="Amano Y."/>
            <person name="Miyakawa K."/>
            <person name="Ise K."/>
            <person name="Suzuki Y."/>
            <person name="Anantharaman K."/>
            <person name="Probst A."/>
            <person name="Burstein D."/>
            <person name="Thomas B.C."/>
            <person name="Banfield J.F."/>
        </authorList>
    </citation>
    <scope>NUCLEOTIDE SEQUENCE [LARGE SCALE GENOMIC DNA]</scope>
    <source>
        <strain evidence="8">HGW-Actinobacteria-3</strain>
    </source>
</reference>
<dbReference type="Pfam" id="PF00108">
    <property type="entry name" value="Thiolase_N"/>
    <property type="match status" value="1"/>
</dbReference>
<evidence type="ECO:0000313" key="8">
    <source>
        <dbReference type="EMBL" id="PKQ27641.1"/>
    </source>
</evidence>
<feature type="active site" description="Proton acceptor" evidence="4">
    <location>
        <position position="354"/>
    </location>
</feature>
<name>A0A2N3G4I4_9ACTN</name>
<dbReference type="PANTHER" id="PTHR18919:SF140">
    <property type="entry name" value="ACETYL-COA C-ACETYLTRANSFERASE (ACETOACETYL-COA THIOLASE) (ACAB-5)"/>
    <property type="match status" value="1"/>
</dbReference>